<dbReference type="Proteomes" id="UP001642464">
    <property type="component" value="Unassembled WGS sequence"/>
</dbReference>
<name>A0ABP0MZX6_9DINO</name>
<reference evidence="4 5" key="1">
    <citation type="submission" date="2024-02" db="EMBL/GenBank/DDBJ databases">
        <authorList>
            <person name="Chen Y."/>
            <person name="Shah S."/>
            <person name="Dougan E. K."/>
            <person name="Thang M."/>
            <person name="Chan C."/>
        </authorList>
    </citation>
    <scope>NUCLEOTIDE SEQUENCE [LARGE SCALE GENOMIC DNA]</scope>
</reference>
<dbReference type="Pfam" id="PF04969">
    <property type="entry name" value="CS"/>
    <property type="match status" value="1"/>
</dbReference>
<evidence type="ECO:0000256" key="2">
    <source>
        <dbReference type="ARBA" id="ARBA00022490"/>
    </source>
</evidence>
<keyword evidence="5" id="KW-1185">Reference proteome</keyword>
<proteinExistence type="predicted"/>
<dbReference type="SUPFAM" id="SSF49764">
    <property type="entry name" value="HSP20-like chaperones"/>
    <property type="match status" value="1"/>
</dbReference>
<dbReference type="InterPro" id="IPR008978">
    <property type="entry name" value="HSP20-like_chaperone"/>
</dbReference>
<feature type="domain" description="CS" evidence="3">
    <location>
        <begin position="82"/>
        <end position="180"/>
    </location>
</feature>
<comment type="caution">
    <text evidence="4">The sequence shown here is derived from an EMBL/GenBank/DDBJ whole genome shotgun (WGS) entry which is preliminary data.</text>
</comment>
<dbReference type="PANTHER" id="PTHR12356">
    <property type="entry name" value="NUCLEAR MOVEMENT PROTEIN NUDC"/>
    <property type="match status" value="1"/>
</dbReference>
<dbReference type="Gene3D" id="2.60.40.790">
    <property type="match status" value="1"/>
</dbReference>
<comment type="subcellular location">
    <subcellularLocation>
        <location evidence="1">Cytoplasm</location>
    </subcellularLocation>
</comment>
<organism evidence="4 5">
    <name type="scientific">Durusdinium trenchii</name>
    <dbReference type="NCBI Taxonomy" id="1381693"/>
    <lineage>
        <taxon>Eukaryota</taxon>
        <taxon>Sar</taxon>
        <taxon>Alveolata</taxon>
        <taxon>Dinophyceae</taxon>
        <taxon>Suessiales</taxon>
        <taxon>Symbiodiniaceae</taxon>
        <taxon>Durusdinium</taxon>
    </lineage>
</organism>
<keyword evidence="2" id="KW-0963">Cytoplasm</keyword>
<dbReference type="InterPro" id="IPR037898">
    <property type="entry name" value="NudC_fam"/>
</dbReference>
<dbReference type="PANTHER" id="PTHR12356:SF3">
    <property type="entry name" value="NUCLEAR MIGRATION PROTEIN NUDC"/>
    <property type="match status" value="1"/>
</dbReference>
<evidence type="ECO:0000313" key="4">
    <source>
        <dbReference type="EMBL" id="CAK9057046.1"/>
    </source>
</evidence>
<dbReference type="InterPro" id="IPR007052">
    <property type="entry name" value="CS_dom"/>
</dbReference>
<dbReference type="EMBL" id="CAXAMM010025491">
    <property type="protein sequence ID" value="CAK9057046.1"/>
    <property type="molecule type" value="Genomic_DNA"/>
</dbReference>
<evidence type="ECO:0000313" key="5">
    <source>
        <dbReference type="Proteomes" id="UP001642464"/>
    </source>
</evidence>
<gene>
    <name evidence="4" type="ORF">SCF082_LOCUS30676</name>
</gene>
<feature type="non-terminal residue" evidence="4">
    <location>
        <position position="1"/>
    </location>
</feature>
<protein>
    <submittedName>
        <fullName evidence="4">Protein BOBBER 2</fullName>
    </submittedName>
</protein>
<evidence type="ECO:0000259" key="3">
    <source>
        <dbReference type="PROSITE" id="PS51203"/>
    </source>
</evidence>
<accession>A0ABP0MZX6</accession>
<sequence length="234" mass="26133">EDVLQGEEDRREDVLQCRALGERALRNGEVAEGIRLLEKAMRLGGCPGLEDTLRAARAAAEGATTAPTPARAQEQAELNGGLVPERYAWSQTKETVELNLFVPEDAKARDVKVEVSESNLRITHNGATLLAGEWEFKVEPEEDVDWELKRCHDRRALRLLVRKAPMPGGMSVSVWWSGLLKGEPQIDVKNIEARQRDRDKSAEFKKAWTEAHAMFKEAVKNRTPIPIDLSGATQ</sequence>
<evidence type="ECO:0000256" key="1">
    <source>
        <dbReference type="ARBA" id="ARBA00004496"/>
    </source>
</evidence>
<dbReference type="PROSITE" id="PS51203">
    <property type="entry name" value="CS"/>
    <property type="match status" value="1"/>
</dbReference>